<dbReference type="OrthoDB" id="3010197at2"/>
<accession>A0A0J9BSL6</accession>
<feature type="transmembrane region" description="Helical" evidence="1">
    <location>
        <begin position="122"/>
        <end position="140"/>
    </location>
</feature>
<feature type="transmembrane region" description="Helical" evidence="1">
    <location>
        <begin position="189"/>
        <end position="205"/>
    </location>
</feature>
<proteinExistence type="predicted"/>
<organism evidence="2 3">
    <name type="scientific">[Clostridium] citroniae WAL-19142</name>
    <dbReference type="NCBI Taxonomy" id="742734"/>
    <lineage>
        <taxon>Bacteria</taxon>
        <taxon>Bacillati</taxon>
        <taxon>Bacillota</taxon>
        <taxon>Clostridia</taxon>
        <taxon>Lachnospirales</taxon>
        <taxon>Lachnospiraceae</taxon>
        <taxon>Enterocloster</taxon>
    </lineage>
</organism>
<dbReference type="PATRIC" id="fig|742734.4.peg.4827"/>
<dbReference type="GeneID" id="93163844"/>
<evidence type="ECO:0000256" key="1">
    <source>
        <dbReference type="SAM" id="Phobius"/>
    </source>
</evidence>
<feature type="transmembrane region" description="Helical" evidence="1">
    <location>
        <begin position="256"/>
        <end position="277"/>
    </location>
</feature>
<feature type="transmembrane region" description="Helical" evidence="1">
    <location>
        <begin position="147"/>
        <end position="169"/>
    </location>
</feature>
<keyword evidence="1" id="KW-0812">Transmembrane</keyword>
<gene>
    <name evidence="2" type="ORF">HMPREF9470_04500</name>
</gene>
<name>A0A0J9BSL6_9FIRM</name>
<protein>
    <submittedName>
        <fullName evidence="2">Uncharacterized protein</fullName>
    </submittedName>
</protein>
<evidence type="ECO:0000313" key="3">
    <source>
        <dbReference type="Proteomes" id="UP000037392"/>
    </source>
</evidence>
<dbReference type="AlphaFoldDB" id="A0A0J9BSL6"/>
<dbReference type="RefSeq" id="WP_048930751.1">
    <property type="nucleotide sequence ID" value="NZ_KQ235882.1"/>
</dbReference>
<comment type="caution">
    <text evidence="2">The sequence shown here is derived from an EMBL/GenBank/DDBJ whole genome shotgun (WGS) entry which is preliminary data.</text>
</comment>
<reference evidence="2 3" key="1">
    <citation type="submission" date="2011-04" db="EMBL/GenBank/DDBJ databases">
        <title>The Genome Sequence of Clostridium citroniae WAL-19142.</title>
        <authorList>
            <consortium name="The Broad Institute Genome Sequencing Platform"/>
            <person name="Earl A."/>
            <person name="Ward D."/>
            <person name="Feldgarden M."/>
            <person name="Gevers D."/>
            <person name="Warren Y.A."/>
            <person name="Tyrrell K.L."/>
            <person name="Citron D.M."/>
            <person name="Goldstein E.J."/>
            <person name="Daigneault M."/>
            <person name="Allen-Vercoe E."/>
            <person name="Young S.K."/>
            <person name="Zeng Q."/>
            <person name="Gargeya S."/>
            <person name="Fitzgerald M."/>
            <person name="Haas B."/>
            <person name="Abouelleil A."/>
            <person name="Alvarado L."/>
            <person name="Arachchi H.M."/>
            <person name="Berlin A."/>
            <person name="Brown A."/>
            <person name="Chapman S.B."/>
            <person name="Chen Z."/>
            <person name="Dunbar C."/>
            <person name="Freedman E."/>
            <person name="Gearin G."/>
            <person name="Gellesch M."/>
            <person name="Goldberg J."/>
            <person name="Griggs A."/>
            <person name="Gujja S."/>
            <person name="Heilman E.R."/>
            <person name="Heiman D."/>
            <person name="Howarth C."/>
            <person name="Larson L."/>
            <person name="Lui A."/>
            <person name="MacDonald P.J."/>
            <person name="Mehta T."/>
            <person name="Montmayeur A."/>
            <person name="Murphy C."/>
            <person name="Neiman D."/>
            <person name="Pearson M."/>
            <person name="Priest M."/>
            <person name="Roberts A."/>
            <person name="Saif S."/>
            <person name="Shea T."/>
            <person name="Shenoy N."/>
            <person name="Sisk P."/>
            <person name="Stolte C."/>
            <person name="Sykes S."/>
            <person name="White J."/>
            <person name="Yandava C."/>
            <person name="Wortman J."/>
            <person name="Nusbaum C."/>
            <person name="Birren B."/>
        </authorList>
    </citation>
    <scope>NUCLEOTIDE SEQUENCE [LARGE SCALE GENOMIC DNA]</scope>
    <source>
        <strain evidence="2 3">WAL-19142</strain>
    </source>
</reference>
<feature type="transmembrane region" description="Helical" evidence="1">
    <location>
        <begin position="20"/>
        <end position="39"/>
    </location>
</feature>
<feature type="transmembrane region" description="Helical" evidence="1">
    <location>
        <begin position="55"/>
        <end position="73"/>
    </location>
</feature>
<feature type="transmembrane region" description="Helical" evidence="1">
    <location>
        <begin position="217"/>
        <end position="236"/>
    </location>
</feature>
<keyword evidence="1" id="KW-1133">Transmembrane helix</keyword>
<sequence>MDILVFGIAAAASYWYETEVFLFFGCVYVMCSFLYKWYIPLVESWPPERGKTGRWILGCLPPISFVIILFVLLTMASYDVVGIWVVFYIVMGYAWLRGGVYMLECLDLSWPFDAVYLDNKAAVFPAAGGFVGITLIYAGANTGDGPGWWVVLFAAGLGLVAWLGLALLINVSVRISERVSVDRDMGSGIRFGAYLTASSMILAYASGGDWTSVQATLLEFTIGWPVLPLMLFFLLAEWFYIQPSHSLVDDGPRVDLLPSILLGCVYLSYASIVLLFFHRISERVSGRVFL</sequence>
<dbReference type="Proteomes" id="UP000037392">
    <property type="component" value="Unassembled WGS sequence"/>
</dbReference>
<dbReference type="EMBL" id="ADLK01000032">
    <property type="protein sequence ID" value="KMW16062.1"/>
    <property type="molecule type" value="Genomic_DNA"/>
</dbReference>
<evidence type="ECO:0000313" key="2">
    <source>
        <dbReference type="EMBL" id="KMW16062.1"/>
    </source>
</evidence>
<feature type="transmembrane region" description="Helical" evidence="1">
    <location>
        <begin position="80"/>
        <end position="102"/>
    </location>
</feature>
<keyword evidence="1" id="KW-0472">Membrane</keyword>